<dbReference type="SUPFAM" id="SSF52540">
    <property type="entry name" value="P-loop containing nucleoside triphosphate hydrolases"/>
    <property type="match status" value="1"/>
</dbReference>
<dbReference type="Proteomes" id="UP000003179">
    <property type="component" value="Unassembled WGS sequence"/>
</dbReference>
<dbReference type="InterPro" id="IPR027417">
    <property type="entry name" value="P-loop_NTPase"/>
</dbReference>
<organism evidence="4 5">
    <name type="scientific">Cutibacterium modestum HL044PA1</name>
    <dbReference type="NCBI Taxonomy" id="765109"/>
    <lineage>
        <taxon>Bacteria</taxon>
        <taxon>Bacillati</taxon>
        <taxon>Actinomycetota</taxon>
        <taxon>Actinomycetes</taxon>
        <taxon>Propionibacteriales</taxon>
        <taxon>Propionibacteriaceae</taxon>
        <taxon>Cutibacterium</taxon>
        <taxon>Cutibacterium modestum</taxon>
    </lineage>
</organism>
<dbReference type="GeneID" id="92881883"/>
<evidence type="ECO:0000256" key="2">
    <source>
        <dbReference type="ARBA" id="ARBA00022840"/>
    </source>
</evidence>
<evidence type="ECO:0000313" key="4">
    <source>
        <dbReference type="EMBL" id="EFS92617.1"/>
    </source>
</evidence>
<dbReference type="PANTHER" id="PTHR43158:SF2">
    <property type="entry name" value="SKFA PEPTIDE EXPORT ATP-BINDING PROTEIN SKFE"/>
    <property type="match status" value="1"/>
</dbReference>
<name>A0ABN0C5U6_9ACTN</name>
<comment type="caution">
    <text evidence="4">The sequence shown here is derived from an EMBL/GenBank/DDBJ whole genome shotgun (WGS) entry which is preliminary data.</text>
</comment>
<protein>
    <submittedName>
        <fullName evidence="4">Corrinoid ABC transporter ATPase</fullName>
    </submittedName>
</protein>
<dbReference type="RefSeq" id="WP_002528091.1">
    <property type="nucleotide sequence ID" value="NZ_GL383180.1"/>
</dbReference>
<evidence type="ECO:0000259" key="3">
    <source>
        <dbReference type="Pfam" id="PF00005"/>
    </source>
</evidence>
<keyword evidence="2" id="KW-0067">ATP-binding</keyword>
<dbReference type="Gene3D" id="3.40.50.300">
    <property type="entry name" value="P-loop containing nucleotide triphosphate hydrolases"/>
    <property type="match status" value="1"/>
</dbReference>
<gene>
    <name evidence="4" type="ORF">HMPREF9607_01147</name>
</gene>
<reference evidence="4" key="1">
    <citation type="submission" date="2010-08" db="EMBL/GenBank/DDBJ databases">
        <authorList>
            <person name="Weinstock G."/>
            <person name="Sodergren E."/>
            <person name="Clifton S."/>
            <person name="Fulton L."/>
            <person name="Fulton B."/>
            <person name="Courtney L."/>
            <person name="Fronick C."/>
            <person name="Harrison M."/>
            <person name="Strong C."/>
            <person name="Farmer C."/>
            <person name="Delahaunty K."/>
            <person name="Markovic C."/>
            <person name="Hall O."/>
            <person name="Minx P."/>
            <person name="Tomlinson C."/>
            <person name="Mitreva M."/>
            <person name="Hou S."/>
            <person name="Chen J."/>
            <person name="Wollam A."/>
            <person name="Pepin K.H."/>
            <person name="Johnson M."/>
            <person name="Bhonagiri V."/>
            <person name="Zhang X."/>
            <person name="Suruliraj S."/>
            <person name="Warren W."/>
            <person name="Chinwalla A."/>
            <person name="Mardis E.R."/>
            <person name="Wilson R.K."/>
        </authorList>
    </citation>
    <scope>NUCLEOTIDE SEQUENCE [LARGE SCALE GENOMIC DNA]</scope>
    <source>
        <strain evidence="4">HL044PA1</strain>
    </source>
</reference>
<sequence length="100" mass="10751">MPSIDVNDLSFSFSTQPLLSRISLSVGDGERAVLVGPNGSGKTTLLRLIRGEIVPDSGSVTVRGRPIGFECRRCWKCVGPLSAVSPCRTISTMCCQMYTN</sequence>
<accession>A0ABN0C5U6</accession>
<dbReference type="InterPro" id="IPR003439">
    <property type="entry name" value="ABC_transporter-like_ATP-bd"/>
</dbReference>
<keyword evidence="1" id="KW-0547">Nucleotide-binding</keyword>
<dbReference type="EMBL" id="ADZU01000019">
    <property type="protein sequence ID" value="EFS92617.1"/>
    <property type="molecule type" value="Genomic_DNA"/>
</dbReference>
<evidence type="ECO:0000313" key="5">
    <source>
        <dbReference type="Proteomes" id="UP000003179"/>
    </source>
</evidence>
<dbReference type="PANTHER" id="PTHR43158">
    <property type="entry name" value="SKFA PEPTIDE EXPORT ATP-BINDING PROTEIN SKFE"/>
    <property type="match status" value="1"/>
</dbReference>
<evidence type="ECO:0000256" key="1">
    <source>
        <dbReference type="ARBA" id="ARBA00022741"/>
    </source>
</evidence>
<proteinExistence type="predicted"/>
<dbReference type="Pfam" id="PF00005">
    <property type="entry name" value="ABC_tran"/>
    <property type="match status" value="1"/>
</dbReference>
<keyword evidence="5" id="KW-1185">Reference proteome</keyword>
<feature type="domain" description="ABC transporter" evidence="3">
    <location>
        <begin position="19"/>
        <end position="70"/>
    </location>
</feature>